<dbReference type="InterPro" id="IPR020472">
    <property type="entry name" value="WD40_PAC1"/>
</dbReference>
<dbReference type="PROSITE" id="PS00678">
    <property type="entry name" value="WD_REPEATS_1"/>
    <property type="match status" value="2"/>
</dbReference>
<protein>
    <recommendedName>
        <fullName evidence="7">NLE domain-containing protein</fullName>
    </recommendedName>
</protein>
<comment type="caution">
    <text evidence="8">The sequence shown here is derived from an EMBL/GenBank/DDBJ whole genome shotgun (WGS) entry which is preliminary data.</text>
</comment>
<dbReference type="PRINTS" id="PR00320">
    <property type="entry name" value="GPROTEINBRPT"/>
</dbReference>
<dbReference type="InterPro" id="IPR015943">
    <property type="entry name" value="WD40/YVTN_repeat-like_dom_sf"/>
</dbReference>
<dbReference type="PROSITE" id="PS50294">
    <property type="entry name" value="WD_REPEATS_REGION"/>
    <property type="match status" value="1"/>
</dbReference>
<proteinExistence type="predicted"/>
<keyword evidence="3" id="KW-0677">Repeat</keyword>
<keyword evidence="4" id="KW-0539">Nucleus</keyword>
<evidence type="ECO:0000256" key="2">
    <source>
        <dbReference type="ARBA" id="ARBA00022574"/>
    </source>
</evidence>
<keyword evidence="2 5" id="KW-0853">WD repeat</keyword>
<dbReference type="InterPro" id="IPR001680">
    <property type="entry name" value="WD40_rpt"/>
</dbReference>
<dbReference type="EMBL" id="SGPM01000039">
    <property type="protein sequence ID" value="THH31733.1"/>
    <property type="molecule type" value="Genomic_DNA"/>
</dbReference>
<evidence type="ECO:0000256" key="6">
    <source>
        <dbReference type="SAM" id="MobiDB-lite"/>
    </source>
</evidence>
<dbReference type="PROSITE" id="PS50082">
    <property type="entry name" value="WD_REPEATS_2"/>
    <property type="match status" value="3"/>
</dbReference>
<dbReference type="InterPro" id="IPR019775">
    <property type="entry name" value="WD40_repeat_CS"/>
</dbReference>
<dbReference type="GO" id="GO:0005730">
    <property type="term" value="C:nucleolus"/>
    <property type="evidence" value="ECO:0007669"/>
    <property type="project" value="UniProtKB-SubCell"/>
</dbReference>
<gene>
    <name evidence="8" type="ORF">EUX98_g2461</name>
</gene>
<evidence type="ECO:0000256" key="1">
    <source>
        <dbReference type="ARBA" id="ARBA00004604"/>
    </source>
</evidence>
<keyword evidence="9" id="KW-1185">Reference proteome</keyword>
<dbReference type="PANTHER" id="PTHR19855">
    <property type="entry name" value="WD40 REPEAT PROTEIN 12, 37"/>
    <property type="match status" value="1"/>
</dbReference>
<dbReference type="PANTHER" id="PTHR19855:SF11">
    <property type="entry name" value="RIBOSOME BIOGENESIS PROTEIN WDR12"/>
    <property type="match status" value="1"/>
</dbReference>
<feature type="repeat" description="WD" evidence="5">
    <location>
        <begin position="354"/>
        <end position="376"/>
    </location>
</feature>
<dbReference type="InterPro" id="IPR012972">
    <property type="entry name" value="NLE"/>
</dbReference>
<dbReference type="Pfam" id="PF00400">
    <property type="entry name" value="WD40"/>
    <property type="match status" value="2"/>
</dbReference>
<reference evidence="8 9" key="1">
    <citation type="submission" date="2019-02" db="EMBL/GenBank/DDBJ databases">
        <title>Genome sequencing of the rare red list fungi Antrodiella citrinella (Flaviporus citrinellus).</title>
        <authorList>
            <person name="Buettner E."/>
            <person name="Kellner H."/>
        </authorList>
    </citation>
    <scope>NUCLEOTIDE SEQUENCE [LARGE SCALE GENOMIC DNA]</scope>
    <source>
        <strain evidence="8 9">DSM 108506</strain>
    </source>
</reference>
<dbReference type="Pfam" id="PF08154">
    <property type="entry name" value="NLE"/>
    <property type="match status" value="1"/>
</dbReference>
<sequence>MIPASWKRYQLSQLVNKSLSLPQPVPFEFLVRGEILRTTLGEWCEEKGVGEEETLEIEYFESVMPPQKMSSIPHEEWVSAVYCQIPGHFMTAAYDGQIRIFDYSQELLQTIPIHDAAATSVTIVGQASSSPGDGSYLIASSSHDLTARITRITLTEENQTNTPSAQTMASLHLHTAPVSSIASSASGSHLLTASWDNLIGVWDVIIPSADEVPAESEGSERKKRRKVADGGAPKPKRKAPLGVLKSHTGKVSKAVFSQTASDRAYSVGLDSTVRAWDVENAVCIDTITASSKPFVDLVVSHSGHHVLAASTDRTVTQYDIRAPSSSARLSTATFTHPSTPSCIALPAVGNQQQFVTGAYDGTVRLWDLRSARSAVTSFKVWEGQPHGRKVLSVDWSAGGVVGIGGEGGVEVWRIGSDQGGAGGVSTTTA</sequence>
<feature type="repeat" description="WD" evidence="5">
    <location>
        <begin position="244"/>
        <end position="286"/>
    </location>
</feature>
<evidence type="ECO:0000256" key="4">
    <source>
        <dbReference type="ARBA" id="ARBA00023242"/>
    </source>
</evidence>
<dbReference type="SUPFAM" id="SSF50978">
    <property type="entry name" value="WD40 repeat-like"/>
    <property type="match status" value="1"/>
</dbReference>
<dbReference type="InterPro" id="IPR036322">
    <property type="entry name" value="WD40_repeat_dom_sf"/>
</dbReference>
<feature type="repeat" description="WD" evidence="5">
    <location>
        <begin position="171"/>
        <end position="204"/>
    </location>
</feature>
<evidence type="ECO:0000313" key="8">
    <source>
        <dbReference type="EMBL" id="THH31733.1"/>
    </source>
</evidence>
<dbReference type="OrthoDB" id="10251381at2759"/>
<evidence type="ECO:0000259" key="7">
    <source>
        <dbReference type="Pfam" id="PF08154"/>
    </source>
</evidence>
<feature type="region of interest" description="Disordered" evidence="6">
    <location>
        <begin position="212"/>
        <end position="241"/>
    </location>
</feature>
<comment type="subcellular location">
    <subcellularLocation>
        <location evidence="1">Nucleus</location>
        <location evidence="1">Nucleolus</location>
    </subcellularLocation>
</comment>
<name>A0A4V3XJ58_9APHY</name>
<accession>A0A4V3XJ58</accession>
<evidence type="ECO:0000256" key="5">
    <source>
        <dbReference type="PROSITE-ProRule" id="PRU00221"/>
    </source>
</evidence>
<dbReference type="Proteomes" id="UP000308730">
    <property type="component" value="Unassembled WGS sequence"/>
</dbReference>
<evidence type="ECO:0000256" key="3">
    <source>
        <dbReference type="ARBA" id="ARBA00022737"/>
    </source>
</evidence>
<organism evidence="8 9">
    <name type="scientific">Antrodiella citrinella</name>
    <dbReference type="NCBI Taxonomy" id="2447956"/>
    <lineage>
        <taxon>Eukaryota</taxon>
        <taxon>Fungi</taxon>
        <taxon>Dikarya</taxon>
        <taxon>Basidiomycota</taxon>
        <taxon>Agaricomycotina</taxon>
        <taxon>Agaricomycetes</taxon>
        <taxon>Polyporales</taxon>
        <taxon>Steccherinaceae</taxon>
        <taxon>Antrodiella</taxon>
    </lineage>
</organism>
<dbReference type="AlphaFoldDB" id="A0A4V3XJ58"/>
<dbReference type="SMART" id="SM00320">
    <property type="entry name" value="WD40"/>
    <property type="match status" value="7"/>
</dbReference>
<feature type="domain" description="NLE" evidence="7">
    <location>
        <begin position="2"/>
        <end position="43"/>
    </location>
</feature>
<evidence type="ECO:0000313" key="9">
    <source>
        <dbReference type="Proteomes" id="UP000308730"/>
    </source>
</evidence>
<dbReference type="Gene3D" id="2.130.10.10">
    <property type="entry name" value="YVTN repeat-like/Quinoprotein amine dehydrogenase"/>
    <property type="match status" value="1"/>
</dbReference>